<evidence type="ECO:0000313" key="2">
    <source>
        <dbReference type="Proteomes" id="UP001159363"/>
    </source>
</evidence>
<sequence length="89" mass="10643">MEDFVDALEFIEKELQANYNFKKTAFHVKNPDEQKQRRENIMGRIENVIFGVVESAARLSAPSLQIRNQRDWDNIVFTDRWIPKNKQYI</sequence>
<dbReference type="EMBL" id="JARBHB010000015">
    <property type="protein sequence ID" value="KAJ8867605.1"/>
    <property type="molecule type" value="Genomic_DNA"/>
</dbReference>
<evidence type="ECO:0000313" key="1">
    <source>
        <dbReference type="EMBL" id="KAJ8867605.1"/>
    </source>
</evidence>
<protein>
    <submittedName>
        <fullName evidence="1">Uncharacterized protein</fullName>
    </submittedName>
</protein>
<proteinExistence type="predicted"/>
<accession>A0ABQ9G566</accession>
<dbReference type="Proteomes" id="UP001159363">
    <property type="component" value="Chromosome 14"/>
</dbReference>
<reference evidence="1 2" key="1">
    <citation type="submission" date="2023-02" db="EMBL/GenBank/DDBJ databases">
        <title>LHISI_Scaffold_Assembly.</title>
        <authorList>
            <person name="Stuart O.P."/>
            <person name="Cleave R."/>
            <person name="Magrath M.J.L."/>
            <person name="Mikheyev A.S."/>
        </authorList>
    </citation>
    <scope>NUCLEOTIDE SEQUENCE [LARGE SCALE GENOMIC DNA]</scope>
    <source>
        <strain evidence="1">Daus_M_001</strain>
        <tissue evidence="1">Leg muscle</tissue>
    </source>
</reference>
<keyword evidence="2" id="KW-1185">Reference proteome</keyword>
<organism evidence="1 2">
    <name type="scientific">Dryococelus australis</name>
    <dbReference type="NCBI Taxonomy" id="614101"/>
    <lineage>
        <taxon>Eukaryota</taxon>
        <taxon>Metazoa</taxon>
        <taxon>Ecdysozoa</taxon>
        <taxon>Arthropoda</taxon>
        <taxon>Hexapoda</taxon>
        <taxon>Insecta</taxon>
        <taxon>Pterygota</taxon>
        <taxon>Neoptera</taxon>
        <taxon>Polyneoptera</taxon>
        <taxon>Phasmatodea</taxon>
        <taxon>Verophasmatodea</taxon>
        <taxon>Anareolatae</taxon>
        <taxon>Phasmatidae</taxon>
        <taxon>Eurycanthinae</taxon>
        <taxon>Dryococelus</taxon>
    </lineage>
</organism>
<gene>
    <name evidence="1" type="ORF">PR048_031407</name>
</gene>
<name>A0ABQ9G566_9NEOP</name>
<comment type="caution">
    <text evidence="1">The sequence shown here is derived from an EMBL/GenBank/DDBJ whole genome shotgun (WGS) entry which is preliminary data.</text>
</comment>